<feature type="transmembrane region" description="Helical" evidence="1">
    <location>
        <begin position="270"/>
        <end position="290"/>
    </location>
</feature>
<feature type="transmembrane region" description="Helical" evidence="1">
    <location>
        <begin position="336"/>
        <end position="353"/>
    </location>
</feature>
<dbReference type="OrthoDB" id="9796461at2"/>
<feature type="transmembrane region" description="Helical" evidence="1">
    <location>
        <begin position="245"/>
        <end position="264"/>
    </location>
</feature>
<protein>
    <recommendedName>
        <fullName evidence="2">Acyltransferase 3 domain-containing protein</fullName>
    </recommendedName>
</protein>
<name>A0A2T1HNC3_9HYPH</name>
<dbReference type="PANTHER" id="PTHR23028">
    <property type="entry name" value="ACETYLTRANSFERASE"/>
    <property type="match status" value="1"/>
</dbReference>
<feature type="transmembrane region" description="Helical" evidence="1">
    <location>
        <begin position="311"/>
        <end position="330"/>
    </location>
</feature>
<reference evidence="4" key="1">
    <citation type="submission" date="2018-03" db="EMBL/GenBank/DDBJ databases">
        <authorList>
            <person name="Sun L."/>
            <person name="Liu H."/>
            <person name="Chen W."/>
            <person name="Huang K."/>
            <person name="Liu W."/>
            <person name="Gao X."/>
        </authorList>
    </citation>
    <scope>NUCLEOTIDE SEQUENCE [LARGE SCALE GENOMIC DNA]</scope>
    <source>
        <strain evidence="4">SH9</strain>
    </source>
</reference>
<dbReference type="AlphaFoldDB" id="A0A2T1HNC3"/>
<sequence length="388" mass="42458">MLADENFPTNCTRRLLAEKDDGVESNTKPEPAIFARGKYQPSLDGMRGVAVLVVVAVHARPDYLPGGWIGVDVFFVLSGYLITGLLAAELAQSGRVDVPRFYFSRSLRLVPALWAMLAALLAFSLVSSAADQPTLKDTGVAFAYLMNFALAYGDYPKNGLAHTWSLAVEQQFYLIWPLLLSLLIGRRPTRWIGAAICLCAAWRWYLVASGAPADRVYFGLDTHIEPILIGSWLALVRLPVGFRKLLIGAPFVPLVALCIMLFASRNTSPHALTLGISVAGLATAWLIVVVSERNQTSSALSFGPLVWLGKISYGFYLWHLPVILLGHGILPRWSNAVSILACIALAGLSHRYIEAPFLRLKATLRSSNRPARPWHVESLAAQLPGSLR</sequence>
<dbReference type="InterPro" id="IPR050879">
    <property type="entry name" value="Acyltransferase_3"/>
</dbReference>
<evidence type="ECO:0000313" key="3">
    <source>
        <dbReference type="EMBL" id="PSC03138.1"/>
    </source>
</evidence>
<dbReference type="GO" id="GO:0016020">
    <property type="term" value="C:membrane"/>
    <property type="evidence" value="ECO:0007669"/>
    <property type="project" value="TreeGrafter"/>
</dbReference>
<keyword evidence="1" id="KW-0812">Transmembrane</keyword>
<keyword evidence="1" id="KW-1133">Transmembrane helix</keyword>
<comment type="caution">
    <text evidence="3">The sequence shown here is derived from an EMBL/GenBank/DDBJ whole genome shotgun (WGS) entry which is preliminary data.</text>
</comment>
<dbReference type="InterPro" id="IPR002656">
    <property type="entry name" value="Acyl_transf_3_dom"/>
</dbReference>
<dbReference type="PANTHER" id="PTHR23028:SF53">
    <property type="entry name" value="ACYL_TRANSF_3 DOMAIN-CONTAINING PROTEIN"/>
    <property type="match status" value="1"/>
</dbReference>
<feature type="transmembrane region" description="Helical" evidence="1">
    <location>
        <begin position="191"/>
        <end position="211"/>
    </location>
</feature>
<dbReference type="Pfam" id="PF01757">
    <property type="entry name" value="Acyl_transf_3"/>
    <property type="match status" value="1"/>
</dbReference>
<keyword evidence="1" id="KW-0472">Membrane</keyword>
<proteinExistence type="predicted"/>
<gene>
    <name evidence="3" type="ORF">SLNSH_20630</name>
</gene>
<evidence type="ECO:0000259" key="2">
    <source>
        <dbReference type="Pfam" id="PF01757"/>
    </source>
</evidence>
<dbReference type="GO" id="GO:0009103">
    <property type="term" value="P:lipopolysaccharide biosynthetic process"/>
    <property type="evidence" value="ECO:0007669"/>
    <property type="project" value="TreeGrafter"/>
</dbReference>
<feature type="transmembrane region" description="Helical" evidence="1">
    <location>
        <begin position="109"/>
        <end position="130"/>
    </location>
</feature>
<accession>A0A2T1HNC3</accession>
<organism evidence="3 4">
    <name type="scientific">Alsobacter soli</name>
    <dbReference type="NCBI Taxonomy" id="2109933"/>
    <lineage>
        <taxon>Bacteria</taxon>
        <taxon>Pseudomonadati</taxon>
        <taxon>Pseudomonadota</taxon>
        <taxon>Alphaproteobacteria</taxon>
        <taxon>Hyphomicrobiales</taxon>
        <taxon>Alsobacteraceae</taxon>
        <taxon>Alsobacter</taxon>
    </lineage>
</organism>
<feature type="domain" description="Acyltransferase 3" evidence="2">
    <location>
        <begin position="42"/>
        <end position="344"/>
    </location>
</feature>
<dbReference type="Proteomes" id="UP000239772">
    <property type="component" value="Unassembled WGS sequence"/>
</dbReference>
<dbReference type="EMBL" id="PVZS01000031">
    <property type="protein sequence ID" value="PSC03138.1"/>
    <property type="molecule type" value="Genomic_DNA"/>
</dbReference>
<feature type="transmembrane region" description="Helical" evidence="1">
    <location>
        <begin position="68"/>
        <end position="88"/>
    </location>
</feature>
<dbReference type="GO" id="GO:0016747">
    <property type="term" value="F:acyltransferase activity, transferring groups other than amino-acyl groups"/>
    <property type="evidence" value="ECO:0007669"/>
    <property type="project" value="InterPro"/>
</dbReference>
<evidence type="ECO:0000313" key="4">
    <source>
        <dbReference type="Proteomes" id="UP000239772"/>
    </source>
</evidence>
<dbReference type="RefSeq" id="WP_106339505.1">
    <property type="nucleotide sequence ID" value="NZ_PVZS01000031.1"/>
</dbReference>
<feature type="transmembrane region" description="Helical" evidence="1">
    <location>
        <begin position="164"/>
        <end position="184"/>
    </location>
</feature>
<keyword evidence="4" id="KW-1185">Reference proteome</keyword>
<evidence type="ECO:0000256" key="1">
    <source>
        <dbReference type="SAM" id="Phobius"/>
    </source>
</evidence>